<dbReference type="SUPFAM" id="SSF54427">
    <property type="entry name" value="NTF2-like"/>
    <property type="match status" value="1"/>
</dbReference>
<dbReference type="RefSeq" id="WP_344128441.1">
    <property type="nucleotide sequence ID" value="NZ_BAAALT010000048.1"/>
</dbReference>
<comment type="caution">
    <text evidence="1">The sequence shown here is derived from an EMBL/GenBank/DDBJ whole genome shotgun (WGS) entry which is preliminary data.</text>
</comment>
<sequence>MSEGRLTGRHSGEFLGLAPTDHEVELPFVAFYRFDADDKPASERVVMNLGPLAG</sequence>
<evidence type="ECO:0000313" key="1">
    <source>
        <dbReference type="EMBL" id="GAA1797337.1"/>
    </source>
</evidence>
<dbReference type="InterPro" id="IPR032710">
    <property type="entry name" value="NTF2-like_dom_sf"/>
</dbReference>
<evidence type="ECO:0000313" key="2">
    <source>
        <dbReference type="Proteomes" id="UP001500218"/>
    </source>
</evidence>
<protein>
    <submittedName>
        <fullName evidence="1">Uncharacterized protein</fullName>
    </submittedName>
</protein>
<organism evidence="1 2">
    <name type="scientific">Luedemannella flava</name>
    <dbReference type="NCBI Taxonomy" id="349316"/>
    <lineage>
        <taxon>Bacteria</taxon>
        <taxon>Bacillati</taxon>
        <taxon>Actinomycetota</taxon>
        <taxon>Actinomycetes</taxon>
        <taxon>Micromonosporales</taxon>
        <taxon>Micromonosporaceae</taxon>
        <taxon>Luedemannella</taxon>
    </lineage>
</organism>
<dbReference type="EMBL" id="BAAALT010000048">
    <property type="protein sequence ID" value="GAA1797337.1"/>
    <property type="molecule type" value="Genomic_DNA"/>
</dbReference>
<gene>
    <name evidence="1" type="ORF">GCM10009682_18690</name>
</gene>
<proteinExistence type="predicted"/>
<dbReference type="Proteomes" id="UP001500218">
    <property type="component" value="Unassembled WGS sequence"/>
</dbReference>
<dbReference type="Gene3D" id="3.10.450.50">
    <property type="match status" value="1"/>
</dbReference>
<accession>A0ABP4Y351</accession>
<reference evidence="2" key="1">
    <citation type="journal article" date="2019" name="Int. J. Syst. Evol. Microbiol.">
        <title>The Global Catalogue of Microorganisms (GCM) 10K type strain sequencing project: providing services to taxonomists for standard genome sequencing and annotation.</title>
        <authorList>
            <consortium name="The Broad Institute Genomics Platform"/>
            <consortium name="The Broad Institute Genome Sequencing Center for Infectious Disease"/>
            <person name="Wu L."/>
            <person name="Ma J."/>
        </authorList>
    </citation>
    <scope>NUCLEOTIDE SEQUENCE [LARGE SCALE GENOMIC DNA]</scope>
    <source>
        <strain evidence="2">JCM 13250</strain>
    </source>
</reference>
<name>A0ABP4Y351_9ACTN</name>
<keyword evidence="2" id="KW-1185">Reference proteome</keyword>